<evidence type="ECO:0000259" key="1">
    <source>
        <dbReference type="Pfam" id="PF01553"/>
    </source>
</evidence>
<reference evidence="2" key="1">
    <citation type="submission" date="2018-05" db="EMBL/GenBank/DDBJ databases">
        <authorList>
            <person name="Lanie J.A."/>
            <person name="Ng W.-L."/>
            <person name="Kazmierczak K.M."/>
            <person name="Andrzejewski T.M."/>
            <person name="Davidsen T.M."/>
            <person name="Wayne K.J."/>
            <person name="Tettelin H."/>
            <person name="Glass J.I."/>
            <person name="Rusch D."/>
            <person name="Podicherti R."/>
            <person name="Tsui H.-C.T."/>
            <person name="Winkler M.E."/>
        </authorList>
    </citation>
    <scope>NUCLEOTIDE SEQUENCE</scope>
</reference>
<dbReference type="PANTHER" id="PTHR22753">
    <property type="entry name" value="TRANSMEMBRANE PROTEIN 68"/>
    <property type="match status" value="1"/>
</dbReference>
<dbReference type="GO" id="GO:0016746">
    <property type="term" value="F:acyltransferase activity"/>
    <property type="evidence" value="ECO:0007669"/>
    <property type="project" value="InterPro"/>
</dbReference>
<gene>
    <name evidence="2" type="ORF">METZ01_LOCUS411645</name>
</gene>
<evidence type="ECO:0000313" key="2">
    <source>
        <dbReference type="EMBL" id="SVD58791.1"/>
    </source>
</evidence>
<protein>
    <recommendedName>
        <fullName evidence="1">Phospholipid/glycerol acyltransferase domain-containing protein</fullName>
    </recommendedName>
</protein>
<dbReference type="Pfam" id="PF01553">
    <property type="entry name" value="Acyltransferase"/>
    <property type="match status" value="1"/>
</dbReference>
<accession>A0A382WL37</accession>
<sequence length="192" mass="21547">MSSLPISSTPESPSEGGVLWSRLSQRLLPNDIDSLDNRNEELIEDINEFFTTVAHRYFSYQHRGFDRIPDGAGLFVGNHNAGFVSPDTFLFSSQLFKERGIEDIPYALTHEAVLQFPFFHHVGTRIGCIRASHENAAKAFAADHKVLVYPGGDEDVFRPYRDRNKVVFGGRQGYIRLALRQNVPIIPVVTAG</sequence>
<feature type="domain" description="Phospholipid/glycerol acyltransferase" evidence="1">
    <location>
        <begin position="63"/>
        <end position="189"/>
    </location>
</feature>
<dbReference type="AlphaFoldDB" id="A0A382WL37"/>
<name>A0A382WL37_9ZZZZ</name>
<proteinExistence type="predicted"/>
<dbReference type="InterPro" id="IPR002123">
    <property type="entry name" value="Plipid/glycerol_acylTrfase"/>
</dbReference>
<feature type="non-terminal residue" evidence="2">
    <location>
        <position position="192"/>
    </location>
</feature>
<organism evidence="2">
    <name type="scientific">marine metagenome</name>
    <dbReference type="NCBI Taxonomy" id="408172"/>
    <lineage>
        <taxon>unclassified sequences</taxon>
        <taxon>metagenomes</taxon>
        <taxon>ecological metagenomes</taxon>
    </lineage>
</organism>
<dbReference type="EMBL" id="UINC01160249">
    <property type="protein sequence ID" value="SVD58791.1"/>
    <property type="molecule type" value="Genomic_DNA"/>
</dbReference>
<dbReference type="GO" id="GO:0016020">
    <property type="term" value="C:membrane"/>
    <property type="evidence" value="ECO:0007669"/>
    <property type="project" value="TreeGrafter"/>
</dbReference>
<dbReference type="PANTHER" id="PTHR22753:SF14">
    <property type="entry name" value="MONOACYLGLYCEROL_DIACYLGLYCEROL O-ACYLTRANSFERASE"/>
    <property type="match status" value="1"/>
</dbReference>